<dbReference type="InterPro" id="IPR029058">
    <property type="entry name" value="AB_hydrolase_fold"/>
</dbReference>
<dbReference type="Pfam" id="PF12697">
    <property type="entry name" value="Abhydrolase_6"/>
    <property type="match status" value="1"/>
</dbReference>
<dbReference type="RefSeq" id="WP_095042989.1">
    <property type="nucleotide sequence ID" value="NZ_LN890655.1"/>
</dbReference>
<evidence type="ECO:0000313" key="3">
    <source>
        <dbReference type="Proteomes" id="UP000215027"/>
    </source>
</evidence>
<organism evidence="2 3">
    <name type="scientific">Candidatus Promineifilum breve</name>
    <dbReference type="NCBI Taxonomy" id="1806508"/>
    <lineage>
        <taxon>Bacteria</taxon>
        <taxon>Bacillati</taxon>
        <taxon>Chloroflexota</taxon>
        <taxon>Ardenticatenia</taxon>
        <taxon>Candidatus Promineifilales</taxon>
        <taxon>Candidatus Promineifilaceae</taxon>
        <taxon>Candidatus Promineifilum</taxon>
    </lineage>
</organism>
<accession>A0A160T1N4</accession>
<evidence type="ECO:0000313" key="2">
    <source>
        <dbReference type="EMBL" id="CUS03504.2"/>
    </source>
</evidence>
<keyword evidence="3" id="KW-1185">Reference proteome</keyword>
<dbReference type="Proteomes" id="UP000215027">
    <property type="component" value="Chromosome I"/>
</dbReference>
<dbReference type="KEGG" id="pbf:CFX0092_A1626"/>
<protein>
    <submittedName>
        <fullName evidence="2">Hydrolase, alpha/beta fold family</fullName>
    </submittedName>
</protein>
<reference evidence="2" key="1">
    <citation type="submission" date="2016-01" db="EMBL/GenBank/DDBJ databases">
        <authorList>
            <person name="Mcilroy J.S."/>
            <person name="Karst M S."/>
            <person name="Albertsen M."/>
        </authorList>
    </citation>
    <scope>NUCLEOTIDE SEQUENCE</scope>
    <source>
        <strain evidence="2">Cfx-K</strain>
    </source>
</reference>
<dbReference type="Gene3D" id="3.40.50.1820">
    <property type="entry name" value="alpha/beta hydrolase"/>
    <property type="match status" value="1"/>
</dbReference>
<dbReference type="PANTHER" id="PTHR43194">
    <property type="entry name" value="HYDROLASE ALPHA/BETA FOLD FAMILY"/>
    <property type="match status" value="1"/>
</dbReference>
<dbReference type="AlphaFoldDB" id="A0A160T1N4"/>
<gene>
    <name evidence="2" type="ORF">CFX0092_A1626</name>
</gene>
<sequence length="287" mass="31933">MIPHDNFPGHGPTLHFSHPNAYTPGCFRRFLAPFSAHYRVIAARHRPLWYLSPGAPAVAGPETFHDWNIIADDLLRFLDQERLEGIIGVGHSLGAVATMKAARREPERFRALVLVEPVFLPPAVLAAVRANPTAAAERPFVLAARRRRDRWPDRQAAFDRFRDKPVFAGFPDTTLWDYVNEGLHDDPATGEVALSFPRDWEAAFYAHPPLDVWDDLPDLRLPTLAVRGAASDTLFPEAWALWQTLQSSATFVEFDGLGHMLTLEAPEDVAAAVLYWLADVGLGGGEE</sequence>
<dbReference type="SUPFAM" id="SSF53474">
    <property type="entry name" value="alpha/beta-Hydrolases"/>
    <property type="match status" value="1"/>
</dbReference>
<dbReference type="OrthoDB" id="5729753at2"/>
<dbReference type="EMBL" id="LN890655">
    <property type="protein sequence ID" value="CUS03504.2"/>
    <property type="molecule type" value="Genomic_DNA"/>
</dbReference>
<keyword evidence="2" id="KW-0378">Hydrolase</keyword>
<dbReference type="InterPro" id="IPR050228">
    <property type="entry name" value="Carboxylesterase_BioH"/>
</dbReference>
<dbReference type="InterPro" id="IPR000073">
    <property type="entry name" value="AB_hydrolase_1"/>
</dbReference>
<name>A0A160T1N4_9CHLR</name>
<evidence type="ECO:0000259" key="1">
    <source>
        <dbReference type="Pfam" id="PF12697"/>
    </source>
</evidence>
<feature type="domain" description="AB hydrolase-1" evidence="1">
    <location>
        <begin position="20"/>
        <end position="272"/>
    </location>
</feature>
<proteinExistence type="predicted"/>
<dbReference type="GO" id="GO:0016787">
    <property type="term" value="F:hydrolase activity"/>
    <property type="evidence" value="ECO:0007669"/>
    <property type="project" value="UniProtKB-KW"/>
</dbReference>
<dbReference type="PANTHER" id="PTHR43194:SF2">
    <property type="entry name" value="PEROXISOMAL MEMBRANE PROTEIN LPX1"/>
    <property type="match status" value="1"/>
</dbReference>